<reference evidence="1" key="1">
    <citation type="submission" date="2016-07" db="EMBL/GenBank/DDBJ databases">
        <authorList>
            <person name="Bretaudeau A."/>
        </authorList>
    </citation>
    <scope>NUCLEOTIDE SEQUENCE</scope>
    <source>
        <strain evidence="1">Rice</strain>
        <tissue evidence="1">Whole body</tissue>
    </source>
</reference>
<organism evidence="1">
    <name type="scientific">Spodoptera frugiperda</name>
    <name type="common">Fall armyworm</name>
    <dbReference type="NCBI Taxonomy" id="7108"/>
    <lineage>
        <taxon>Eukaryota</taxon>
        <taxon>Metazoa</taxon>
        <taxon>Ecdysozoa</taxon>
        <taxon>Arthropoda</taxon>
        <taxon>Hexapoda</taxon>
        <taxon>Insecta</taxon>
        <taxon>Pterygota</taxon>
        <taxon>Neoptera</taxon>
        <taxon>Endopterygota</taxon>
        <taxon>Lepidoptera</taxon>
        <taxon>Glossata</taxon>
        <taxon>Ditrysia</taxon>
        <taxon>Noctuoidea</taxon>
        <taxon>Noctuidae</taxon>
        <taxon>Amphipyrinae</taxon>
        <taxon>Spodoptera</taxon>
    </lineage>
</organism>
<gene>
    <name evidence="1" type="ORF">SFRICE_006711</name>
</gene>
<dbReference type="EMBL" id="ODYU01001218">
    <property type="protein sequence ID" value="SOQ37129.1"/>
    <property type="molecule type" value="Genomic_DNA"/>
</dbReference>
<accession>A0A2H1V8J4</accession>
<evidence type="ECO:0000313" key="1">
    <source>
        <dbReference type="EMBL" id="SOQ37129.1"/>
    </source>
</evidence>
<sequence>MELRLTAVLKDIECLLKLFLSNERTKTIAQDFFFEGENHPMTSPALGETGGSVRFLLTKKHPVPTPAFRAGVPVNPLGSPQRRIIAKDWRFLFCKIGKSSNDFYRSGQGEREFIITT</sequence>
<protein>
    <submittedName>
        <fullName evidence="1">SFRICE_006711</fullName>
    </submittedName>
</protein>
<dbReference type="AlphaFoldDB" id="A0A2H1V8J4"/>
<name>A0A2H1V8J4_SPOFR</name>
<proteinExistence type="predicted"/>